<dbReference type="STRING" id="1802306.A3C72_02895"/>
<evidence type="ECO:0000313" key="1">
    <source>
        <dbReference type="EMBL" id="OHA24058.1"/>
    </source>
</evidence>
<dbReference type="Proteomes" id="UP000177130">
    <property type="component" value="Unassembled WGS sequence"/>
</dbReference>
<sequence length="137" mass="16148">MESGIQPNQLPQKQSQKEIIYKELSFKIVGVLFSVHNELGRFEKEKRYSDLTELKLGEANLQYRRELNIGSNANIADFIIENLILLELKAKPSILKEDFRQIQNYLQKSQLKLGIIANFRNRYLKPVRIIRINKFKQ</sequence>
<dbReference type="Pfam" id="PF13366">
    <property type="entry name" value="PDDEXK_3"/>
    <property type="match status" value="1"/>
</dbReference>
<proteinExistence type="predicted"/>
<comment type="caution">
    <text evidence="1">The sequence shown here is derived from an EMBL/GenBank/DDBJ whole genome shotgun (WGS) entry which is preliminary data.</text>
</comment>
<dbReference type="AlphaFoldDB" id="A0A1G2MJN6"/>
<dbReference type="InterPro" id="IPR026350">
    <property type="entry name" value="GxxExxY"/>
</dbReference>
<accession>A0A1G2MJN6</accession>
<evidence type="ECO:0008006" key="3">
    <source>
        <dbReference type="Google" id="ProtNLM"/>
    </source>
</evidence>
<evidence type="ECO:0000313" key="2">
    <source>
        <dbReference type="Proteomes" id="UP000177130"/>
    </source>
</evidence>
<gene>
    <name evidence="1" type="ORF">A3C72_02895</name>
</gene>
<dbReference type="NCBIfam" id="TIGR04256">
    <property type="entry name" value="GxxExxY"/>
    <property type="match status" value="1"/>
</dbReference>
<reference evidence="1 2" key="1">
    <citation type="journal article" date="2016" name="Nat. Commun.">
        <title>Thousands of microbial genomes shed light on interconnected biogeochemical processes in an aquifer system.</title>
        <authorList>
            <person name="Anantharaman K."/>
            <person name="Brown C.T."/>
            <person name="Hug L.A."/>
            <person name="Sharon I."/>
            <person name="Castelle C.J."/>
            <person name="Probst A.J."/>
            <person name="Thomas B.C."/>
            <person name="Singh A."/>
            <person name="Wilkins M.J."/>
            <person name="Karaoz U."/>
            <person name="Brodie E.L."/>
            <person name="Williams K.H."/>
            <person name="Hubbard S.S."/>
            <person name="Banfield J.F."/>
        </authorList>
    </citation>
    <scope>NUCLEOTIDE SEQUENCE [LARGE SCALE GENOMIC DNA]</scope>
</reference>
<name>A0A1G2MJN6_9BACT</name>
<organism evidence="1 2">
    <name type="scientific">Candidatus Taylorbacteria bacterium RIFCSPHIGHO2_02_FULL_43_32b</name>
    <dbReference type="NCBI Taxonomy" id="1802306"/>
    <lineage>
        <taxon>Bacteria</taxon>
        <taxon>Candidatus Tayloriibacteriota</taxon>
    </lineage>
</organism>
<dbReference type="EMBL" id="MHRK01000019">
    <property type="protein sequence ID" value="OHA24058.1"/>
    <property type="molecule type" value="Genomic_DNA"/>
</dbReference>
<protein>
    <recommendedName>
        <fullName evidence="3">GxxExxY protein</fullName>
    </recommendedName>
</protein>